<name>A7RF21_NEMVE</name>
<keyword evidence="3" id="KW-1185">Reference proteome</keyword>
<dbReference type="SUPFAM" id="SSF53300">
    <property type="entry name" value="vWA-like"/>
    <property type="match status" value="1"/>
</dbReference>
<dbReference type="HOGENOM" id="CLU_078624_0_0_1"/>
<accession>A7RF21</accession>
<dbReference type="InterPro" id="IPR050525">
    <property type="entry name" value="ECM_Assembly_Org"/>
</dbReference>
<dbReference type="Proteomes" id="UP000001593">
    <property type="component" value="Unassembled WGS sequence"/>
</dbReference>
<sequence>MHDSIADLHRIPSRKETAMKIARDFLGFDAEAHALRRARRSLDDDTAGSRSKRQMPLDQYNVVYMVDSSNSVRKRGFNREKVALRLLTEKALPGTVYSTITFSTEAEISFRYANRSQAIEKLNDLPYMACKTNTQLALNLAEMIFFNNTLGPLRPGRRRILIFTDGQSNVKEQMTLYRAFRLKKRGVEIYVVAVGKYLYGMHEIIGLATSSSHHLYRVRSMKDFVKIVQLIPRFEEFLYHNSEGRDFEYIHFPTPKP</sequence>
<dbReference type="PhylomeDB" id="A7RF21"/>
<dbReference type="CDD" id="cd01450">
    <property type="entry name" value="vWFA_subfamily_ECM"/>
    <property type="match status" value="1"/>
</dbReference>
<protein>
    <recommendedName>
        <fullName evidence="1">VWFA domain-containing protein</fullName>
    </recommendedName>
</protein>
<dbReference type="PANTHER" id="PTHR24020">
    <property type="entry name" value="COLLAGEN ALPHA"/>
    <property type="match status" value="1"/>
</dbReference>
<dbReference type="Pfam" id="PF00092">
    <property type="entry name" value="VWA"/>
    <property type="match status" value="1"/>
</dbReference>
<dbReference type="InterPro" id="IPR036465">
    <property type="entry name" value="vWFA_dom_sf"/>
</dbReference>
<dbReference type="InParanoid" id="A7RF21"/>
<dbReference type="KEGG" id="nve:5522207"/>
<dbReference type="OMA" id="MACKTNT"/>
<dbReference type="Gene3D" id="3.40.50.410">
    <property type="entry name" value="von Willebrand factor, type A domain"/>
    <property type="match status" value="1"/>
</dbReference>
<gene>
    <name evidence="2" type="ORF">NEMVEDRAFT_v1g237773</name>
</gene>
<evidence type="ECO:0000313" key="2">
    <source>
        <dbReference type="EMBL" id="EDO50015.1"/>
    </source>
</evidence>
<reference evidence="2 3" key="1">
    <citation type="journal article" date="2007" name="Science">
        <title>Sea anemone genome reveals ancestral eumetazoan gene repertoire and genomic organization.</title>
        <authorList>
            <person name="Putnam N.H."/>
            <person name="Srivastava M."/>
            <person name="Hellsten U."/>
            <person name="Dirks B."/>
            <person name="Chapman J."/>
            <person name="Salamov A."/>
            <person name="Terry A."/>
            <person name="Shapiro H."/>
            <person name="Lindquist E."/>
            <person name="Kapitonov V.V."/>
            <person name="Jurka J."/>
            <person name="Genikhovich G."/>
            <person name="Grigoriev I.V."/>
            <person name="Lucas S.M."/>
            <person name="Steele R.E."/>
            <person name="Finnerty J.R."/>
            <person name="Technau U."/>
            <person name="Martindale M.Q."/>
            <person name="Rokhsar D.S."/>
        </authorList>
    </citation>
    <scope>NUCLEOTIDE SEQUENCE [LARGE SCALE GENOMIC DNA]</scope>
    <source>
        <strain evidence="3">CH2 X CH6</strain>
    </source>
</reference>
<dbReference type="SMART" id="SM00327">
    <property type="entry name" value="VWA"/>
    <property type="match status" value="1"/>
</dbReference>
<dbReference type="EMBL" id="DS469507">
    <property type="protein sequence ID" value="EDO50015.1"/>
    <property type="molecule type" value="Genomic_DNA"/>
</dbReference>
<dbReference type="PANTHER" id="PTHR24020:SF84">
    <property type="entry name" value="VWFA DOMAIN-CONTAINING PROTEIN"/>
    <property type="match status" value="1"/>
</dbReference>
<organism evidence="2 3">
    <name type="scientific">Nematostella vectensis</name>
    <name type="common">Starlet sea anemone</name>
    <dbReference type="NCBI Taxonomy" id="45351"/>
    <lineage>
        <taxon>Eukaryota</taxon>
        <taxon>Metazoa</taxon>
        <taxon>Cnidaria</taxon>
        <taxon>Anthozoa</taxon>
        <taxon>Hexacorallia</taxon>
        <taxon>Actiniaria</taxon>
        <taxon>Edwardsiidae</taxon>
        <taxon>Nematostella</taxon>
    </lineage>
</organism>
<proteinExistence type="predicted"/>
<dbReference type="eggNOG" id="ENOG502T1F6">
    <property type="taxonomic scope" value="Eukaryota"/>
</dbReference>
<evidence type="ECO:0000259" key="1">
    <source>
        <dbReference type="PROSITE" id="PS50234"/>
    </source>
</evidence>
<dbReference type="AlphaFoldDB" id="A7RF21"/>
<dbReference type="PROSITE" id="PS50234">
    <property type="entry name" value="VWFA"/>
    <property type="match status" value="1"/>
</dbReference>
<evidence type="ECO:0000313" key="3">
    <source>
        <dbReference type="Proteomes" id="UP000001593"/>
    </source>
</evidence>
<feature type="domain" description="VWFA" evidence="1">
    <location>
        <begin position="61"/>
        <end position="234"/>
    </location>
</feature>
<dbReference type="InterPro" id="IPR002035">
    <property type="entry name" value="VWF_A"/>
</dbReference>